<dbReference type="OrthoDB" id="10592019at2759"/>
<sequence>MQIQLIKAGVLMERNRNLGYSKLNEECSVQIKQMHINKQPMEFHLVEMKQQFFIRRRQDNKYLMNKKKQKYEVKESKSRKLQNTEPKNSGSKTKEINRVEQFIQ</sequence>
<evidence type="ECO:0000313" key="3">
    <source>
        <dbReference type="Proteomes" id="UP000000600"/>
    </source>
</evidence>
<proteinExistence type="predicted"/>
<keyword evidence="3" id="KW-1185">Reference proteome</keyword>
<dbReference type="RefSeq" id="XP_001462023.1">
    <property type="nucleotide sequence ID" value="XM_001461986.1"/>
</dbReference>
<evidence type="ECO:0000256" key="1">
    <source>
        <dbReference type="SAM" id="MobiDB-lite"/>
    </source>
</evidence>
<dbReference type="AlphaFoldDB" id="A0EH59"/>
<feature type="region of interest" description="Disordered" evidence="1">
    <location>
        <begin position="64"/>
        <end position="104"/>
    </location>
</feature>
<dbReference type="OMA" id="MEFHLVE"/>
<dbReference type="GeneID" id="5047808"/>
<dbReference type="Proteomes" id="UP000000600">
    <property type="component" value="Unassembled WGS sequence"/>
</dbReference>
<evidence type="ECO:0000313" key="2">
    <source>
        <dbReference type="EMBL" id="CAK94650.1"/>
    </source>
</evidence>
<gene>
    <name evidence="2" type="ORF">GSPATT00026974001</name>
</gene>
<accession>A0EH59</accession>
<name>A0EH59_PARTE</name>
<protein>
    <submittedName>
        <fullName evidence="2">Uncharacterized protein</fullName>
    </submittedName>
</protein>
<feature type="compositionally biased region" description="Polar residues" evidence="1">
    <location>
        <begin position="81"/>
        <end position="91"/>
    </location>
</feature>
<organism evidence="2 3">
    <name type="scientific">Paramecium tetraurelia</name>
    <dbReference type="NCBI Taxonomy" id="5888"/>
    <lineage>
        <taxon>Eukaryota</taxon>
        <taxon>Sar</taxon>
        <taxon>Alveolata</taxon>
        <taxon>Ciliophora</taxon>
        <taxon>Intramacronucleata</taxon>
        <taxon>Oligohymenophorea</taxon>
        <taxon>Peniculida</taxon>
        <taxon>Parameciidae</taxon>
        <taxon>Paramecium</taxon>
    </lineage>
</organism>
<dbReference type="KEGG" id="ptm:GSPATT00026974001"/>
<dbReference type="EMBL" id="CT868678">
    <property type="protein sequence ID" value="CAK94650.1"/>
    <property type="molecule type" value="Genomic_DNA"/>
</dbReference>
<reference evidence="2 3" key="1">
    <citation type="journal article" date="2006" name="Nature">
        <title>Global trends of whole-genome duplications revealed by the ciliate Paramecium tetraurelia.</title>
        <authorList>
            <consortium name="Genoscope"/>
            <person name="Aury J.-M."/>
            <person name="Jaillon O."/>
            <person name="Duret L."/>
            <person name="Noel B."/>
            <person name="Jubin C."/>
            <person name="Porcel B.M."/>
            <person name="Segurens B."/>
            <person name="Daubin V."/>
            <person name="Anthouard V."/>
            <person name="Aiach N."/>
            <person name="Arnaiz O."/>
            <person name="Billaut A."/>
            <person name="Beisson J."/>
            <person name="Blanc I."/>
            <person name="Bouhouche K."/>
            <person name="Camara F."/>
            <person name="Duharcourt S."/>
            <person name="Guigo R."/>
            <person name="Gogendeau D."/>
            <person name="Katinka M."/>
            <person name="Keller A.-M."/>
            <person name="Kissmehl R."/>
            <person name="Klotz C."/>
            <person name="Koll F."/>
            <person name="Le Moue A."/>
            <person name="Lepere C."/>
            <person name="Malinsky S."/>
            <person name="Nowacki M."/>
            <person name="Nowak J.K."/>
            <person name="Plattner H."/>
            <person name="Poulain J."/>
            <person name="Ruiz F."/>
            <person name="Serrano V."/>
            <person name="Zagulski M."/>
            <person name="Dessen P."/>
            <person name="Betermier M."/>
            <person name="Weissenbach J."/>
            <person name="Scarpelli C."/>
            <person name="Schachter V."/>
            <person name="Sperling L."/>
            <person name="Meyer E."/>
            <person name="Cohen J."/>
            <person name="Wincker P."/>
        </authorList>
    </citation>
    <scope>NUCLEOTIDE SEQUENCE [LARGE SCALE GENOMIC DNA]</scope>
    <source>
        <strain evidence="2 3">Stock d4-2</strain>
    </source>
</reference>
<dbReference type="InParanoid" id="A0EH59"/>
<dbReference type="HOGENOM" id="CLU_2255415_0_0_1"/>